<keyword evidence="7 10" id="KW-0012">Acyltransferase</keyword>
<keyword evidence="2 10" id="KW-0808">Transferase</keyword>
<dbReference type="OrthoDB" id="9806880at2"/>
<dbReference type="Proteomes" id="UP000243507">
    <property type="component" value="Unassembled WGS sequence"/>
</dbReference>
<accession>A0A2A4CNN1</accession>
<protein>
    <submittedName>
        <fullName evidence="10">1-acyl-sn-glycerol-3-phosphate acyltransferase</fullName>
    </submittedName>
</protein>
<keyword evidence="3 8" id="KW-0812">Transmembrane</keyword>
<evidence type="ECO:0000256" key="3">
    <source>
        <dbReference type="ARBA" id="ARBA00022692"/>
    </source>
</evidence>
<evidence type="ECO:0000256" key="4">
    <source>
        <dbReference type="ARBA" id="ARBA00022989"/>
    </source>
</evidence>
<sequence>MVTWVGKAPCPEPKPITLRGWLRVIPRGLALGVVVFGGLGLYLLMRLFERPLNGHLRPWTGRLTQAVCRVAITLLGLRYKVTGRPMEHIGAVVANHSSWIDIFALNACQRVYFVAKAEVSNWPGIGWLARATGTLFVVRDPKQARAQQALLEERIRAGHHLLFFPEGTSTDSRRVLPFKTTLFQPFFSHGLDKVMQIQPVSVIYRAPEGEDPRFYGWWADMGFGENLLNILAAPRHGSVEVLFHDPVDVSDFPSRKELARYCEDTVRAGLPWDPPEDL</sequence>
<dbReference type="AlphaFoldDB" id="A0A2A4CNN1"/>
<evidence type="ECO:0000256" key="5">
    <source>
        <dbReference type="ARBA" id="ARBA00023098"/>
    </source>
</evidence>
<name>A0A2A4CNN1_9RHOB</name>
<dbReference type="GO" id="GO:0016746">
    <property type="term" value="F:acyltransferase activity"/>
    <property type="evidence" value="ECO:0007669"/>
    <property type="project" value="UniProtKB-KW"/>
</dbReference>
<dbReference type="Pfam" id="PF01553">
    <property type="entry name" value="Acyltransferase"/>
    <property type="match status" value="1"/>
</dbReference>
<dbReference type="InterPro" id="IPR002123">
    <property type="entry name" value="Plipid/glycerol_acylTrfase"/>
</dbReference>
<proteinExistence type="predicted"/>
<keyword evidence="6 8" id="KW-0472">Membrane</keyword>
<keyword evidence="5" id="KW-0443">Lipid metabolism</keyword>
<evidence type="ECO:0000256" key="6">
    <source>
        <dbReference type="ARBA" id="ARBA00023136"/>
    </source>
</evidence>
<dbReference type="SUPFAM" id="SSF69593">
    <property type="entry name" value="Glycerol-3-phosphate (1)-acyltransferase"/>
    <property type="match status" value="1"/>
</dbReference>
<dbReference type="PANTHER" id="PTHR23063:SF52">
    <property type="entry name" value="LYSOPHOSPHATIDYLCHOLINE ACYLTRANSFERASE"/>
    <property type="match status" value="1"/>
</dbReference>
<evidence type="ECO:0000256" key="2">
    <source>
        <dbReference type="ARBA" id="ARBA00022679"/>
    </source>
</evidence>
<evidence type="ECO:0000256" key="1">
    <source>
        <dbReference type="ARBA" id="ARBA00004370"/>
    </source>
</evidence>
<evidence type="ECO:0000313" key="10">
    <source>
        <dbReference type="EMBL" id="PCD75739.1"/>
    </source>
</evidence>
<dbReference type="SMART" id="SM00563">
    <property type="entry name" value="PlsC"/>
    <property type="match status" value="1"/>
</dbReference>
<organism evidence="10 11">
    <name type="scientific">Pseudothioclava arenosa</name>
    <dbReference type="NCBI Taxonomy" id="1795308"/>
    <lineage>
        <taxon>Bacteria</taxon>
        <taxon>Pseudomonadati</taxon>
        <taxon>Pseudomonadota</taxon>
        <taxon>Alphaproteobacteria</taxon>
        <taxon>Rhodobacterales</taxon>
        <taxon>Paracoccaceae</taxon>
        <taxon>Pseudothioclava</taxon>
    </lineage>
</organism>
<dbReference type="PANTHER" id="PTHR23063">
    <property type="entry name" value="PHOSPHOLIPID ACYLTRANSFERASE"/>
    <property type="match status" value="1"/>
</dbReference>
<dbReference type="EMBL" id="NTJD01000010">
    <property type="protein sequence ID" value="PCD75739.1"/>
    <property type="molecule type" value="Genomic_DNA"/>
</dbReference>
<feature type="domain" description="Phospholipid/glycerol acyltransferase" evidence="9">
    <location>
        <begin position="90"/>
        <end position="205"/>
    </location>
</feature>
<gene>
    <name evidence="10" type="ORF">CLN94_12585</name>
</gene>
<reference evidence="10 11" key="1">
    <citation type="submission" date="2017-09" db="EMBL/GenBank/DDBJ databases">
        <title>A multilocus sequence analysis scheme for characterization of bacteria in the genus Thioclava.</title>
        <authorList>
            <person name="Liu Y."/>
            <person name="Shao Z."/>
        </authorList>
    </citation>
    <scope>NUCLEOTIDE SEQUENCE [LARGE SCALE GENOMIC DNA]</scope>
    <source>
        <strain evidence="10 11">CAU 1312</strain>
    </source>
</reference>
<evidence type="ECO:0000256" key="8">
    <source>
        <dbReference type="SAM" id="Phobius"/>
    </source>
</evidence>
<comment type="caution">
    <text evidence="10">The sequence shown here is derived from an EMBL/GenBank/DDBJ whole genome shotgun (WGS) entry which is preliminary data.</text>
</comment>
<dbReference type="GO" id="GO:0016020">
    <property type="term" value="C:membrane"/>
    <property type="evidence" value="ECO:0007669"/>
    <property type="project" value="UniProtKB-SubCell"/>
</dbReference>
<keyword evidence="4 8" id="KW-1133">Transmembrane helix</keyword>
<dbReference type="GO" id="GO:0006629">
    <property type="term" value="P:lipid metabolic process"/>
    <property type="evidence" value="ECO:0007669"/>
    <property type="project" value="UniProtKB-KW"/>
</dbReference>
<evidence type="ECO:0000259" key="9">
    <source>
        <dbReference type="SMART" id="SM00563"/>
    </source>
</evidence>
<dbReference type="RefSeq" id="WP_096434302.1">
    <property type="nucleotide sequence ID" value="NZ_NTJD01000010.1"/>
</dbReference>
<feature type="transmembrane region" description="Helical" evidence="8">
    <location>
        <begin position="28"/>
        <end position="48"/>
    </location>
</feature>
<evidence type="ECO:0000313" key="11">
    <source>
        <dbReference type="Proteomes" id="UP000243507"/>
    </source>
</evidence>
<dbReference type="CDD" id="cd07989">
    <property type="entry name" value="LPLAT_AGPAT-like"/>
    <property type="match status" value="1"/>
</dbReference>
<comment type="subcellular location">
    <subcellularLocation>
        <location evidence="1">Membrane</location>
    </subcellularLocation>
</comment>
<evidence type="ECO:0000256" key="7">
    <source>
        <dbReference type="ARBA" id="ARBA00023315"/>
    </source>
</evidence>
<keyword evidence="11" id="KW-1185">Reference proteome</keyword>